<dbReference type="EMBL" id="BAABUK010000017">
    <property type="protein sequence ID" value="GAA5813478.1"/>
    <property type="molecule type" value="Genomic_DNA"/>
</dbReference>
<evidence type="ECO:0000313" key="1">
    <source>
        <dbReference type="EMBL" id="GAA5813478.1"/>
    </source>
</evidence>
<evidence type="ECO:0000313" key="2">
    <source>
        <dbReference type="Proteomes" id="UP001473302"/>
    </source>
</evidence>
<comment type="caution">
    <text evidence="1">The sequence shown here is derived from an EMBL/GenBank/DDBJ whole genome shotgun (WGS) entry which is preliminary data.</text>
</comment>
<dbReference type="Proteomes" id="UP001473302">
    <property type="component" value="Unassembled WGS sequence"/>
</dbReference>
<name>A0ABP9Z309_9FUNG</name>
<reference evidence="1 2" key="1">
    <citation type="submission" date="2024-04" db="EMBL/GenBank/DDBJ databases">
        <title>genome sequences of Mucor flavus KT1a and Helicostylum pulchrum KT1b strains isolated from the surface of a dry-aged beef.</title>
        <authorList>
            <person name="Toyotome T."/>
            <person name="Hosono M."/>
            <person name="Torimaru M."/>
            <person name="Fukuda K."/>
            <person name="Mikami N."/>
        </authorList>
    </citation>
    <scope>NUCLEOTIDE SEQUENCE [LARGE SCALE GENOMIC DNA]</scope>
    <source>
        <strain evidence="1 2">KT1a</strain>
    </source>
</reference>
<organism evidence="1 2">
    <name type="scientific">Mucor flavus</name>
    <dbReference type="NCBI Taxonomy" id="439312"/>
    <lineage>
        <taxon>Eukaryota</taxon>
        <taxon>Fungi</taxon>
        <taxon>Fungi incertae sedis</taxon>
        <taxon>Mucoromycota</taxon>
        <taxon>Mucoromycotina</taxon>
        <taxon>Mucoromycetes</taxon>
        <taxon>Mucorales</taxon>
        <taxon>Mucorineae</taxon>
        <taxon>Mucoraceae</taxon>
        <taxon>Mucor</taxon>
    </lineage>
</organism>
<protein>
    <submittedName>
        <fullName evidence="1">Uncharacterized protein</fullName>
    </submittedName>
</protein>
<accession>A0ABP9Z309</accession>
<proteinExistence type="predicted"/>
<sequence>MESKSDQGGCIDYVYNCFKSLKDSFKDYQAYACGYDGHQYQRHAMDSGYKARFYPDWPTQSVDRLLNLRVTRSKRLKTLATNIADNVTHTFAYGAFAVANLIWIEKKYIEDFFEQNVCAKKSSGDDNDAFYDAYDDNTLSLKKPMEDTSYGFVDYDMQVQFVNTNPRPPKRPMDDSWGFVDYDDLSIQFKNVNSSLVPPPKPPRRVMRLRK</sequence>
<keyword evidence="2" id="KW-1185">Reference proteome</keyword>
<gene>
    <name evidence="1" type="ORF">MFLAVUS_006956</name>
</gene>